<dbReference type="AlphaFoldDB" id="K0KKS2"/>
<dbReference type="STRING" id="1206466.K0KKS2"/>
<name>K0KKS2_WICCF</name>
<accession>K0KKS2</accession>
<dbReference type="GO" id="GO:0005829">
    <property type="term" value="C:cytosol"/>
    <property type="evidence" value="ECO:0007669"/>
    <property type="project" value="TreeGrafter"/>
</dbReference>
<dbReference type="HOGENOM" id="CLU_049351_1_0_1"/>
<evidence type="ECO:0000313" key="1">
    <source>
        <dbReference type="EMBL" id="CCH42069.1"/>
    </source>
</evidence>
<dbReference type="FunCoup" id="K0KKS2">
    <property type="interactions" value="139"/>
</dbReference>
<dbReference type="GO" id="GO:0008757">
    <property type="term" value="F:S-adenosylmethionine-dependent methyltransferase activity"/>
    <property type="evidence" value="ECO:0007669"/>
    <property type="project" value="UniProtKB-ARBA"/>
</dbReference>
<dbReference type="InParanoid" id="K0KKS2"/>
<protein>
    <submittedName>
        <fullName evidence="1">Uncharacterized protein</fullName>
    </submittedName>
</protein>
<comment type="caution">
    <text evidence="1">The sequence shown here is derived from an EMBL/GenBank/DDBJ whole genome shotgun (WGS) entry which is preliminary data.</text>
</comment>
<dbReference type="PANTHER" id="PTHR14614">
    <property type="entry name" value="HEPATOCELLULAR CARCINOMA-ASSOCIATED ANTIGEN"/>
    <property type="match status" value="1"/>
</dbReference>
<evidence type="ECO:0000313" key="2">
    <source>
        <dbReference type="Proteomes" id="UP000009328"/>
    </source>
</evidence>
<organism evidence="1 2">
    <name type="scientific">Wickerhamomyces ciferrii (strain ATCC 14091 / BCRC 22168 / CBS 111 / JCM 3599 / NBRC 0793 / NRRL Y-1031 F-60-10)</name>
    <name type="common">Yeast</name>
    <name type="synonym">Pichia ciferrii</name>
    <dbReference type="NCBI Taxonomy" id="1206466"/>
    <lineage>
        <taxon>Eukaryota</taxon>
        <taxon>Fungi</taxon>
        <taxon>Dikarya</taxon>
        <taxon>Ascomycota</taxon>
        <taxon>Saccharomycotina</taxon>
        <taxon>Saccharomycetes</taxon>
        <taxon>Phaffomycetales</taxon>
        <taxon>Wickerhamomycetaceae</taxon>
        <taxon>Wickerhamomyces</taxon>
    </lineage>
</organism>
<reference evidence="1 2" key="1">
    <citation type="journal article" date="2012" name="Eukaryot. Cell">
        <title>Draft genome sequence of Wickerhamomyces ciferrii NRRL Y-1031 F-60-10.</title>
        <authorList>
            <person name="Schneider J."/>
            <person name="Andrea H."/>
            <person name="Blom J."/>
            <person name="Jaenicke S."/>
            <person name="Ruckert C."/>
            <person name="Schorsch C."/>
            <person name="Szczepanowski R."/>
            <person name="Farwick M."/>
            <person name="Goesmann A."/>
            <person name="Puhler A."/>
            <person name="Schaffer S."/>
            <person name="Tauch A."/>
            <person name="Kohler T."/>
            <person name="Brinkrolf K."/>
        </authorList>
    </citation>
    <scope>NUCLEOTIDE SEQUENCE [LARGE SCALE GENOMIC DNA]</scope>
    <source>
        <strain evidence="2">ATCC 14091 / BCRC 22168 / CBS 111 / JCM 3599 / NBRC 0793 / NRRL Y-1031 F-60-10</strain>
    </source>
</reference>
<sequence>MNQSFDPLSFFTPQDVKNDAPYMTTSTTISTTTTEPTIKVESLNIIIAESSTKTNSNVTDNEKIDDEEEEVDEDLIIHVLDLPYLTKNLPVEVLITILKLLKPEEETNFGSNGVHTDDSRTLEEILEFKEISKDEYFSSKDWLNLNGYSKLAKNLCHIHFSSNFFQYLNKILSSSFASNDTVLMLASLRISENCGRTARPNFQRKILLKDFDKSINLFEPALTSDNLGLKTWGSSLILSELIVEEHNDLILEPVLELGSGTGLCGITINLLGYNDVILTDLPEILPNLSKNIELNECSAQCEVLDWTNPSSFLNKRGDDIKFNTIVIADPIYSSDHPTWVVNMMSKFLAQNKDARILLQIPIRKTFEKERSKLWSLLQEHRFSILNERIIDGYDDFGAQKFIYKELRWSNL</sequence>
<dbReference type="SUPFAM" id="SSF53335">
    <property type="entry name" value="S-adenosyl-L-methionine-dependent methyltransferases"/>
    <property type="match status" value="1"/>
</dbReference>
<dbReference type="InterPro" id="IPR029063">
    <property type="entry name" value="SAM-dependent_MTases_sf"/>
</dbReference>
<dbReference type="InterPro" id="IPR019410">
    <property type="entry name" value="Methyltransf_16"/>
</dbReference>
<dbReference type="Pfam" id="PF10294">
    <property type="entry name" value="Methyltransf_16"/>
    <property type="match status" value="1"/>
</dbReference>
<proteinExistence type="predicted"/>
<dbReference type="eggNOG" id="KOG2793">
    <property type="taxonomic scope" value="Eukaryota"/>
</dbReference>
<keyword evidence="2" id="KW-1185">Reference proteome</keyword>
<dbReference type="Gene3D" id="3.40.50.150">
    <property type="entry name" value="Vaccinia Virus protein VP39"/>
    <property type="match status" value="1"/>
</dbReference>
<dbReference type="PANTHER" id="PTHR14614:SF156">
    <property type="entry name" value="PROTEIN-LYSINE N-METHYLTRANSFERASE EFM2"/>
    <property type="match status" value="1"/>
</dbReference>
<dbReference type="Proteomes" id="UP000009328">
    <property type="component" value="Unassembled WGS sequence"/>
</dbReference>
<dbReference type="EMBL" id="CAIF01000034">
    <property type="protein sequence ID" value="CCH42069.1"/>
    <property type="molecule type" value="Genomic_DNA"/>
</dbReference>
<gene>
    <name evidence="1" type="ORF">BN7_1608</name>
</gene>
<dbReference type="CDD" id="cd02440">
    <property type="entry name" value="AdoMet_MTases"/>
    <property type="match status" value="1"/>
</dbReference>